<protein>
    <recommendedName>
        <fullName evidence="3">DNA-3-methyladenine glycosylase II</fullName>
        <ecNumber evidence="3">3.2.2.21</ecNumber>
    </recommendedName>
</protein>
<dbReference type="GO" id="GO:0006307">
    <property type="term" value="P:DNA alkylation repair"/>
    <property type="evidence" value="ECO:0007669"/>
    <property type="project" value="TreeGrafter"/>
</dbReference>
<evidence type="ECO:0000256" key="5">
    <source>
        <dbReference type="ARBA" id="ARBA00023204"/>
    </source>
</evidence>
<gene>
    <name evidence="7" type="ORF">C8J48_2786</name>
</gene>
<organism evidence="7 8">
    <name type="scientific">Desmospora activa DSM 45169</name>
    <dbReference type="NCBI Taxonomy" id="1121389"/>
    <lineage>
        <taxon>Bacteria</taxon>
        <taxon>Bacillati</taxon>
        <taxon>Bacillota</taxon>
        <taxon>Bacilli</taxon>
        <taxon>Bacillales</taxon>
        <taxon>Thermoactinomycetaceae</taxon>
        <taxon>Desmospora</taxon>
    </lineage>
</organism>
<dbReference type="GO" id="GO:0032131">
    <property type="term" value="F:alkylated DNA binding"/>
    <property type="evidence" value="ECO:0007669"/>
    <property type="project" value="TreeGrafter"/>
</dbReference>
<dbReference type="OrthoDB" id="9785929at2"/>
<evidence type="ECO:0000256" key="2">
    <source>
        <dbReference type="ARBA" id="ARBA00010817"/>
    </source>
</evidence>
<dbReference type="GO" id="GO:0008725">
    <property type="term" value="F:DNA-3-methyladenine glycosylase activity"/>
    <property type="evidence" value="ECO:0007669"/>
    <property type="project" value="TreeGrafter"/>
</dbReference>
<evidence type="ECO:0000256" key="3">
    <source>
        <dbReference type="ARBA" id="ARBA00012000"/>
    </source>
</evidence>
<comment type="catalytic activity">
    <reaction evidence="1">
        <text>Hydrolysis of alkylated DNA, releasing 3-methyladenine, 3-methylguanine, 7-methylguanine and 7-methyladenine.</text>
        <dbReference type="EC" id="3.2.2.21"/>
    </reaction>
</comment>
<dbReference type="Gene3D" id="1.10.1670.10">
    <property type="entry name" value="Helix-hairpin-Helix base-excision DNA repair enzymes (C-terminal)"/>
    <property type="match status" value="1"/>
</dbReference>
<dbReference type="SUPFAM" id="SSF48150">
    <property type="entry name" value="DNA-glycosylase"/>
    <property type="match status" value="1"/>
</dbReference>
<dbReference type="InterPro" id="IPR037046">
    <property type="entry name" value="AlkA_N_sf"/>
</dbReference>
<keyword evidence="8" id="KW-1185">Reference proteome</keyword>
<evidence type="ECO:0000313" key="7">
    <source>
        <dbReference type="EMBL" id="PTM56464.1"/>
    </source>
</evidence>
<evidence type="ECO:0000256" key="1">
    <source>
        <dbReference type="ARBA" id="ARBA00000086"/>
    </source>
</evidence>
<accession>A0A2T4Z3K0</accession>
<dbReference type="PANTHER" id="PTHR43003">
    <property type="entry name" value="DNA-3-METHYLADENINE GLYCOSYLASE"/>
    <property type="match status" value="1"/>
</dbReference>
<dbReference type="EC" id="3.2.2.21" evidence="3"/>
<dbReference type="GO" id="GO:0032993">
    <property type="term" value="C:protein-DNA complex"/>
    <property type="evidence" value="ECO:0007669"/>
    <property type="project" value="TreeGrafter"/>
</dbReference>
<keyword evidence="5" id="KW-0234">DNA repair</keyword>
<dbReference type="InterPro" id="IPR011257">
    <property type="entry name" value="DNA_glycosylase"/>
</dbReference>
<dbReference type="Pfam" id="PF00730">
    <property type="entry name" value="HhH-GPD"/>
    <property type="match status" value="1"/>
</dbReference>
<dbReference type="EMBL" id="PZZP01000002">
    <property type="protein sequence ID" value="PTM56464.1"/>
    <property type="molecule type" value="Genomic_DNA"/>
</dbReference>
<evidence type="ECO:0000259" key="6">
    <source>
        <dbReference type="SMART" id="SM00478"/>
    </source>
</evidence>
<sequence length="296" mass="34761">MVHLKLKPKGSYSFSETSRRLTQFEKTAYYQKGDILLRTIRLVERPLLLRLRWMEEALQVETDADLGAEEVQMLERRLRRMFSLDVDLTPFYEWIKQNDPVLYPVVQQRTGLHFVLDADLYECLMKTIIGQQLNLSFAATLINRLVEIAGETLRFDEQTVIPVFPTPEQVARLRYEDLQALQFNRRKAEYIIDISRRIVEGQLDLSRLERFSDDGVIEEMLPLRGVGRWTVECLLLFGLGRPNLLPAADIGLRNAVQSVYGYDIRPGEEEIRQLGERWQPWRSYATFYLWDWLSQG</sequence>
<dbReference type="Proteomes" id="UP000241639">
    <property type="component" value="Unassembled WGS sequence"/>
</dbReference>
<dbReference type="Gene3D" id="3.30.310.20">
    <property type="entry name" value="DNA-3-methyladenine glycosylase AlkA, N-terminal domain"/>
    <property type="match status" value="1"/>
</dbReference>
<dbReference type="InterPro" id="IPR051912">
    <property type="entry name" value="Alkylbase_DNA_Glycosylase/TA"/>
</dbReference>
<dbReference type="AlphaFoldDB" id="A0A2T4Z3K0"/>
<feature type="domain" description="HhH-GPD" evidence="6">
    <location>
        <begin position="129"/>
        <end position="296"/>
    </location>
</feature>
<name>A0A2T4Z3K0_9BACL</name>
<dbReference type="PANTHER" id="PTHR43003:SF5">
    <property type="entry name" value="DNA-3-METHYLADENINE GLYCOSYLASE"/>
    <property type="match status" value="1"/>
</dbReference>
<dbReference type="GO" id="GO:0005737">
    <property type="term" value="C:cytoplasm"/>
    <property type="evidence" value="ECO:0007669"/>
    <property type="project" value="TreeGrafter"/>
</dbReference>
<comment type="similarity">
    <text evidence="2">Belongs to the alkylbase DNA glycosidase AlkA family.</text>
</comment>
<dbReference type="Gene3D" id="1.10.340.30">
    <property type="entry name" value="Hypothetical protein, domain 2"/>
    <property type="match status" value="1"/>
</dbReference>
<evidence type="ECO:0000256" key="4">
    <source>
        <dbReference type="ARBA" id="ARBA00022763"/>
    </source>
</evidence>
<dbReference type="SMART" id="SM00478">
    <property type="entry name" value="ENDO3c"/>
    <property type="match status" value="1"/>
</dbReference>
<evidence type="ECO:0000313" key="8">
    <source>
        <dbReference type="Proteomes" id="UP000241639"/>
    </source>
</evidence>
<dbReference type="RefSeq" id="WP_107727804.1">
    <property type="nucleotide sequence ID" value="NZ_PZZP01000002.1"/>
</dbReference>
<dbReference type="InterPro" id="IPR003265">
    <property type="entry name" value="HhH-GPD_domain"/>
</dbReference>
<dbReference type="GO" id="GO:0043916">
    <property type="term" value="F:DNA-7-methylguanine glycosylase activity"/>
    <property type="evidence" value="ECO:0007669"/>
    <property type="project" value="TreeGrafter"/>
</dbReference>
<proteinExistence type="inferred from homology"/>
<comment type="caution">
    <text evidence="7">The sequence shown here is derived from an EMBL/GenBank/DDBJ whole genome shotgun (WGS) entry which is preliminary data.</text>
</comment>
<reference evidence="7 8" key="1">
    <citation type="submission" date="2018-04" db="EMBL/GenBank/DDBJ databases">
        <title>Genomic Encyclopedia of Archaeal and Bacterial Type Strains, Phase II (KMG-II): from individual species to whole genera.</title>
        <authorList>
            <person name="Goeker M."/>
        </authorList>
    </citation>
    <scope>NUCLEOTIDE SEQUENCE [LARGE SCALE GENOMIC DNA]</scope>
    <source>
        <strain evidence="7 8">DSM 45169</strain>
    </source>
</reference>
<keyword evidence="4" id="KW-0227">DNA damage</keyword>
<dbReference type="GO" id="GO:0006285">
    <property type="term" value="P:base-excision repair, AP site formation"/>
    <property type="evidence" value="ECO:0007669"/>
    <property type="project" value="TreeGrafter"/>
</dbReference>
<dbReference type="InterPro" id="IPR023170">
    <property type="entry name" value="HhH_base_excis_C"/>
</dbReference>
<dbReference type="FunFam" id="1.10.340.30:FF:000004">
    <property type="entry name" value="DNA-3-methyladenine glycosylase II"/>
    <property type="match status" value="1"/>
</dbReference>
<dbReference type="CDD" id="cd00056">
    <property type="entry name" value="ENDO3c"/>
    <property type="match status" value="1"/>
</dbReference>